<protein>
    <submittedName>
        <fullName evidence="2">Acyl carrier protein</fullName>
    </submittedName>
</protein>
<feature type="domain" description="Carrier" evidence="1">
    <location>
        <begin position="4"/>
        <end position="80"/>
    </location>
</feature>
<accession>A0A1H0HI14</accession>
<dbReference type="OrthoDB" id="197001at2"/>
<gene>
    <name evidence="2" type="ORF">SAMN05216259_10862</name>
</gene>
<dbReference type="AlphaFoldDB" id="A0A1H0HI14"/>
<keyword evidence="3" id="KW-1185">Reference proteome</keyword>
<evidence type="ECO:0000313" key="2">
    <source>
        <dbReference type="EMBL" id="SDO18684.1"/>
    </source>
</evidence>
<organism evidence="2 3">
    <name type="scientific">Actinacidiphila guanduensis</name>
    <dbReference type="NCBI Taxonomy" id="310781"/>
    <lineage>
        <taxon>Bacteria</taxon>
        <taxon>Bacillati</taxon>
        <taxon>Actinomycetota</taxon>
        <taxon>Actinomycetes</taxon>
        <taxon>Kitasatosporales</taxon>
        <taxon>Streptomycetaceae</taxon>
        <taxon>Actinacidiphila</taxon>
    </lineage>
</organism>
<name>A0A1H0HI14_9ACTN</name>
<dbReference type="RefSeq" id="WP_093785632.1">
    <property type="nucleotide sequence ID" value="NZ_FNIE01000008.1"/>
</dbReference>
<dbReference type="SUPFAM" id="SSF47336">
    <property type="entry name" value="ACP-like"/>
    <property type="match status" value="1"/>
</dbReference>
<dbReference type="EMBL" id="FNIE01000008">
    <property type="protein sequence ID" value="SDO18684.1"/>
    <property type="molecule type" value="Genomic_DNA"/>
</dbReference>
<dbReference type="InterPro" id="IPR009081">
    <property type="entry name" value="PP-bd_ACP"/>
</dbReference>
<dbReference type="Gene3D" id="1.10.1200.10">
    <property type="entry name" value="ACP-like"/>
    <property type="match status" value="1"/>
</dbReference>
<dbReference type="Proteomes" id="UP000199341">
    <property type="component" value="Unassembled WGS sequence"/>
</dbReference>
<evidence type="ECO:0000313" key="3">
    <source>
        <dbReference type="Proteomes" id="UP000199341"/>
    </source>
</evidence>
<dbReference type="PROSITE" id="PS50075">
    <property type="entry name" value="CARRIER"/>
    <property type="match status" value="1"/>
</dbReference>
<evidence type="ECO:0000259" key="1">
    <source>
        <dbReference type="PROSITE" id="PS50075"/>
    </source>
</evidence>
<proteinExistence type="predicted"/>
<dbReference type="STRING" id="310781.SAMN05216259_10862"/>
<dbReference type="InterPro" id="IPR036736">
    <property type="entry name" value="ACP-like_sf"/>
</dbReference>
<dbReference type="Pfam" id="PF00550">
    <property type="entry name" value="PP-binding"/>
    <property type="match status" value="1"/>
</dbReference>
<sequence length="87" mass="9108">MDSSTVRSKVRTIVGEMSPLGAREAASGDRLVEELGYDSLAVIELSLRIEQEFALDPAAAGGTPDITTVKDIEDFVEAQAAAPTDAA</sequence>
<reference evidence="2 3" key="1">
    <citation type="submission" date="2016-10" db="EMBL/GenBank/DDBJ databases">
        <authorList>
            <person name="de Groot N.N."/>
        </authorList>
    </citation>
    <scope>NUCLEOTIDE SEQUENCE [LARGE SCALE GENOMIC DNA]</scope>
    <source>
        <strain evidence="2 3">CGMCC 4.2022</strain>
    </source>
</reference>